<dbReference type="AlphaFoldDB" id="A0A8D8UQI6"/>
<protein>
    <submittedName>
        <fullName evidence="2">Uncharacterized protein</fullName>
    </submittedName>
</protein>
<dbReference type="EMBL" id="HBUF01346233">
    <property type="protein sequence ID" value="CAG6709589.1"/>
    <property type="molecule type" value="Transcribed_RNA"/>
</dbReference>
<evidence type="ECO:0000256" key="1">
    <source>
        <dbReference type="SAM" id="MobiDB-lite"/>
    </source>
</evidence>
<dbReference type="EMBL" id="HBUF01234485">
    <property type="protein sequence ID" value="CAG6674662.1"/>
    <property type="molecule type" value="Transcribed_RNA"/>
</dbReference>
<dbReference type="EMBL" id="HBUF01017067">
    <property type="protein sequence ID" value="CAG6610092.1"/>
    <property type="molecule type" value="Transcribed_RNA"/>
</dbReference>
<dbReference type="EMBL" id="HBUF01234486">
    <property type="protein sequence ID" value="CAG6674664.1"/>
    <property type="molecule type" value="Transcribed_RNA"/>
</dbReference>
<dbReference type="EMBL" id="HBUF01017068">
    <property type="protein sequence ID" value="CAG6610094.1"/>
    <property type="molecule type" value="Transcribed_RNA"/>
</dbReference>
<reference evidence="2" key="1">
    <citation type="submission" date="2021-05" db="EMBL/GenBank/DDBJ databases">
        <authorList>
            <person name="Alioto T."/>
            <person name="Alioto T."/>
            <person name="Gomez Garrido J."/>
        </authorList>
    </citation>
    <scope>NUCLEOTIDE SEQUENCE</scope>
</reference>
<dbReference type="EMBL" id="HBUF01017065">
    <property type="protein sequence ID" value="CAG6610088.1"/>
    <property type="molecule type" value="Transcribed_RNA"/>
</dbReference>
<dbReference type="EMBL" id="HBUF01563753">
    <property type="protein sequence ID" value="CAG6763583.1"/>
    <property type="molecule type" value="Transcribed_RNA"/>
</dbReference>
<organism evidence="2">
    <name type="scientific">Cacopsylla melanoneura</name>
    <dbReference type="NCBI Taxonomy" id="428564"/>
    <lineage>
        <taxon>Eukaryota</taxon>
        <taxon>Metazoa</taxon>
        <taxon>Ecdysozoa</taxon>
        <taxon>Arthropoda</taxon>
        <taxon>Hexapoda</taxon>
        <taxon>Insecta</taxon>
        <taxon>Pterygota</taxon>
        <taxon>Neoptera</taxon>
        <taxon>Paraneoptera</taxon>
        <taxon>Hemiptera</taxon>
        <taxon>Sternorrhyncha</taxon>
        <taxon>Psylloidea</taxon>
        <taxon>Psyllidae</taxon>
        <taxon>Psyllinae</taxon>
        <taxon>Cacopsylla</taxon>
    </lineage>
</organism>
<dbReference type="EMBL" id="HBUF01017066">
    <property type="protein sequence ID" value="CAG6610090.1"/>
    <property type="molecule type" value="Transcribed_RNA"/>
</dbReference>
<sequence>MQRFTLKSPCPNTGHLRSELKYLKWKRKSKRRKEKHTLIQPRQRRPRKRETSCLRMESMLMLLRSILKLSKEILMTPSIIVTVLPATPNLQPLIWDSRIVKHVSNWIRNS</sequence>
<dbReference type="EMBL" id="HBUF01346234">
    <property type="protein sequence ID" value="CAG6709591.1"/>
    <property type="molecule type" value="Transcribed_RNA"/>
</dbReference>
<dbReference type="EMBL" id="HBUF01346235">
    <property type="protein sequence ID" value="CAG6709593.1"/>
    <property type="molecule type" value="Transcribed_RNA"/>
</dbReference>
<dbReference type="EMBL" id="HBUF01563752">
    <property type="protein sequence ID" value="CAG6763580.1"/>
    <property type="molecule type" value="Transcribed_RNA"/>
</dbReference>
<evidence type="ECO:0000313" key="2">
    <source>
        <dbReference type="EMBL" id="CAG6709589.1"/>
    </source>
</evidence>
<proteinExistence type="predicted"/>
<feature type="region of interest" description="Disordered" evidence="1">
    <location>
        <begin position="27"/>
        <end position="51"/>
    </location>
</feature>
<accession>A0A8D8UQI6</accession>
<name>A0A8D8UQI6_9HEMI</name>